<feature type="domain" description="Ketosynthase family 3 (KS3)" evidence="9">
    <location>
        <begin position="8"/>
        <end position="432"/>
    </location>
</feature>
<dbReference type="InterPro" id="IPR016035">
    <property type="entry name" value="Acyl_Trfase/lysoPLipase"/>
</dbReference>
<dbReference type="InterPro" id="IPR013968">
    <property type="entry name" value="PKS_KR"/>
</dbReference>
<dbReference type="Pfam" id="PF14765">
    <property type="entry name" value="PS-DH"/>
    <property type="match status" value="1"/>
</dbReference>
<dbReference type="SUPFAM" id="SSF55048">
    <property type="entry name" value="Probable ACP-binding domain of malonyl-CoA ACP transacylase"/>
    <property type="match status" value="1"/>
</dbReference>
<keyword evidence="4" id="KW-0276">Fatty acid metabolism</keyword>
<dbReference type="Pfam" id="PF21089">
    <property type="entry name" value="PKS_DH_N"/>
    <property type="match status" value="1"/>
</dbReference>
<keyword evidence="3 11" id="KW-0808">Transferase</keyword>
<evidence type="ECO:0000256" key="5">
    <source>
        <dbReference type="ARBA" id="ARBA00023098"/>
    </source>
</evidence>
<evidence type="ECO:0000259" key="9">
    <source>
        <dbReference type="PROSITE" id="PS52004"/>
    </source>
</evidence>
<reference evidence="11 12" key="1">
    <citation type="submission" date="2016-08" db="EMBL/GenBank/DDBJ databases">
        <authorList>
            <person name="Seilhamer J.J."/>
        </authorList>
    </citation>
    <scope>NUCLEOTIDE SEQUENCE [LARGE SCALE GENOMIC DNA]</scope>
    <source>
        <strain evidence="11 12">CCBAU 10071</strain>
    </source>
</reference>
<keyword evidence="2" id="KW-0597">Phosphoprotein</keyword>
<sequence>MTAEPARERGIAIIGIACRFPGASDWRSFWSNLANGVESITFFDDDALLKAGVDPAVLRDPQYVKAAPVIADFDRFDAGFFEYSPREARVTDPQQRLFLEVAWEAFEDAGYRPQGFDGAVGVFAGAGGLVSSYFASNPSLQGSTGGVEHIGNDKDFIATRVSYKLDLTGPSLTVQTACSTSMVAVNLACRSIMGGECDMAIAGAACVRVPHHGGYYFREGDIQSPDGHCRAFDAAAQGTVFGSGVAAVLLKHVEDAIADGDHIYAVIRGSAINNDGAAKISYTASSVSGQAKAMLEAFDRAGVAPEAIDYVETHGTGTVVGDPLEIEALTRVFRTDTTRTGFCAIGSVKTNLGHLEQAAGLASLIKVALALHHGKIPPSLNFKTPNPKIAFAETPFFVNTELRDWPSNGSRRLAAVNALGLGGTNAFAILEEAPPAVPRLAPEADRPLHVLPLSARSEAALRSQIERWRQHISKSGQLLADQCYTAATGRAQLDFRFTAIGSTREQLVEQLTQVAPHAMGIRAGRRPLAFLFTGQGSQYSGMSAELFRTQPVFRAALERCEALSRPHLEVPLLEIIFGGHELIHQTAYTQPALFAVEWALAQLWQSWGIMPDAVIGHSVGEYVAACVAGVYELEAALALIVARGRLMQSLPAGGAMAALFANGPAVEALLGRKIGHHLSIAAYNSPDNTVISGTASAVAQALELAAQAGVQTKQLTVSHAFHSPLMKPILGDLEALAASHAANTPKLALIDNLSGMQMIDAPTPRHWSEHSLKPVRFVEGTRTLAAMGILDFLEIGPGSTLVSLAQQTLGDAGGAERRYLSSIGKDREWSQLALAVGALWRGGAPVDWRGFDAAYARRRVSGPTYAFERERYWIERMHRPAPAGQEGLLGQRLKSPLPAWQFETVYDLDRLPWLTDHRIFGHAVLPLTAGLVALTQAARMRLGSAAVAVASLTYGAAIVIPDAGSLVVQALLSNDGDGLVAEIASLDPAHAGEWRQHMAGRIEALQARSMEDLPGPVATSLGIERMRAVAPQDYYAAIEPLGFGYGPGFRGIAELWQGEGAVVGRVALPAHLGASAHELHPALLDACLHTYPALIPDYRDLAHLPSGADGTYLPISIERFEIYRSGVDRAWVVCSLRESDGGKTGFTVDIRIFTEDGTAVALMAGLNVRRLAQRVIAPESATSIVQSFYAVQWIEKPALAAPAAEPRNGWLILGDPGGLGEVLAERLGQQTLSATVQDPRRWKKATDPDNAIRKAAKQPGGLHGVVLMHALDVQTSAKMSGEEIAAAEAHCCRTALQVVKMLAAWAESGEPVPRVWIVTRASQSPEPHATGGDPLHASLWGLGRVAALEHPEFWGGMIDLGDDGDVDGLVGELLGSDGEMEIALRAAGRYAPRLVQEQSTADGDHVIQPSFDAESTYLVTGGLGALGLVVANWLVERHGVRHLVLTARRPPGEAAAAVLKQLQDKGAQVIVKAADIARPDDVSALFTGIASDMPRLKGVFHCAGLLDDGVLLQMEWDKYVRVTQPKVLGGWLLHQATRELDIDHFVLFSSVLSVVGSMGQVNYVAGNAFLDGLAEHRRRAGLPAQVINWGPWAETGLATESGKRGEAIWRSRGTRYIPADEGIEALQAIMARRLQQAVVSITDWSLWAGQYPSAPPFLQAVARGKARAAQPSGDRGAIRARLAAAPVDSRRDVLVDVVSGLVRSILEIAGGINPDQPLRELGLDSLIAITLTNRLDATLGVRVAAATMLKGPSVAQLADELLPRINPDPAQIATHEGGPAPAVVVATARHSEASKGRWLVEIRRNPDARYRLICFPFAGGGSAVYRGWAESAEPNAEILAVEPPGRLARINEAPLTRIEAFVEDLLPRLREYLDRPVALFGHCIGGLTMYEVARTLVEREGVVPLHLFASGSRPPHRLIRDAPFEKRLTSSLLALPAFRPTLPSYRQPAAVLAEILRHFRIDATVEMLSITELRELVLPVVRAEFEMASRYVFTPATPWQIPITSFRGQDDEYVSHDDAAAWADLTDGPFNLLTRQGAHFGVVEDRPFIQGVIAQALAPN</sequence>
<dbReference type="PANTHER" id="PTHR43775">
    <property type="entry name" value="FATTY ACID SYNTHASE"/>
    <property type="match status" value="1"/>
</dbReference>
<dbReference type="PROSITE" id="PS52019">
    <property type="entry name" value="PKS_MFAS_DH"/>
    <property type="match status" value="1"/>
</dbReference>
<dbReference type="Pfam" id="PF00550">
    <property type="entry name" value="PP-binding"/>
    <property type="match status" value="1"/>
</dbReference>
<dbReference type="InterPro" id="IPR029058">
    <property type="entry name" value="AB_hydrolase_fold"/>
</dbReference>
<evidence type="ECO:0000256" key="6">
    <source>
        <dbReference type="ARBA" id="ARBA00023268"/>
    </source>
</evidence>
<name>A0A1C3XIP4_9BRAD</name>
<protein>
    <submittedName>
        <fullName evidence="11">Acyl transferase domain-containing protein</fullName>
    </submittedName>
</protein>
<dbReference type="InterPro" id="IPR057326">
    <property type="entry name" value="KR_dom"/>
</dbReference>
<dbReference type="InterPro" id="IPR020807">
    <property type="entry name" value="PKS_DH"/>
</dbReference>
<dbReference type="GO" id="GO:0004315">
    <property type="term" value="F:3-oxoacyl-[acyl-carrier-protein] synthase activity"/>
    <property type="evidence" value="ECO:0007669"/>
    <property type="project" value="InterPro"/>
</dbReference>
<dbReference type="EMBL" id="FMAE01000025">
    <property type="protein sequence ID" value="SCB52015.1"/>
    <property type="molecule type" value="Genomic_DNA"/>
</dbReference>
<dbReference type="GO" id="GO:0031177">
    <property type="term" value="F:phosphopantetheine binding"/>
    <property type="evidence" value="ECO:0007669"/>
    <property type="project" value="InterPro"/>
</dbReference>
<dbReference type="InterPro" id="IPR014043">
    <property type="entry name" value="Acyl_transferase_dom"/>
</dbReference>
<dbReference type="Gene3D" id="3.10.129.10">
    <property type="entry name" value="Hotdog Thioesterase"/>
    <property type="match status" value="1"/>
</dbReference>
<dbReference type="Pfam" id="PF00109">
    <property type="entry name" value="ketoacyl-synt"/>
    <property type="match status" value="1"/>
</dbReference>
<dbReference type="InterPro" id="IPR001031">
    <property type="entry name" value="Thioesterase"/>
</dbReference>
<evidence type="ECO:0000256" key="3">
    <source>
        <dbReference type="ARBA" id="ARBA00022679"/>
    </source>
</evidence>
<evidence type="ECO:0000313" key="11">
    <source>
        <dbReference type="EMBL" id="SCB52015.1"/>
    </source>
</evidence>
<evidence type="ECO:0000256" key="2">
    <source>
        <dbReference type="ARBA" id="ARBA00022553"/>
    </source>
</evidence>
<dbReference type="InterPro" id="IPR016036">
    <property type="entry name" value="Malonyl_transacylase_ACP-bd"/>
</dbReference>
<dbReference type="GO" id="GO:0071770">
    <property type="term" value="P:DIM/DIP cell wall layer assembly"/>
    <property type="evidence" value="ECO:0007669"/>
    <property type="project" value="TreeGrafter"/>
</dbReference>
<dbReference type="InterPro" id="IPR009081">
    <property type="entry name" value="PP-bd_ACP"/>
</dbReference>
<dbReference type="Proteomes" id="UP000183174">
    <property type="component" value="Unassembled WGS sequence"/>
</dbReference>
<evidence type="ECO:0000256" key="7">
    <source>
        <dbReference type="PROSITE-ProRule" id="PRU01363"/>
    </source>
</evidence>
<dbReference type="InterPro" id="IPR049552">
    <property type="entry name" value="PKS_DH_N"/>
</dbReference>
<dbReference type="Gene3D" id="3.40.50.1820">
    <property type="entry name" value="alpha/beta hydrolase"/>
    <property type="match status" value="1"/>
</dbReference>
<dbReference type="SUPFAM" id="SSF53474">
    <property type="entry name" value="alpha/beta-Hydrolases"/>
    <property type="match status" value="1"/>
</dbReference>
<dbReference type="SMART" id="SM00823">
    <property type="entry name" value="PKS_PP"/>
    <property type="match status" value="1"/>
</dbReference>
<feature type="active site" description="Proton acceptor; for dehydratase activity" evidence="7">
    <location>
        <position position="917"/>
    </location>
</feature>
<evidence type="ECO:0000259" key="8">
    <source>
        <dbReference type="PROSITE" id="PS50075"/>
    </source>
</evidence>
<dbReference type="GO" id="GO:0005737">
    <property type="term" value="C:cytoplasm"/>
    <property type="evidence" value="ECO:0007669"/>
    <property type="project" value="TreeGrafter"/>
</dbReference>
<evidence type="ECO:0000256" key="1">
    <source>
        <dbReference type="ARBA" id="ARBA00022450"/>
    </source>
</evidence>
<feature type="domain" description="Carrier" evidence="8">
    <location>
        <begin position="1689"/>
        <end position="1765"/>
    </location>
</feature>
<dbReference type="InterPro" id="IPR020841">
    <property type="entry name" value="PKS_Beta-ketoAc_synthase_dom"/>
</dbReference>
<keyword evidence="6" id="KW-0511">Multifunctional enzyme</keyword>
<dbReference type="Pfam" id="PF22621">
    <property type="entry name" value="CurL-like_PKS_C"/>
    <property type="match status" value="1"/>
</dbReference>
<dbReference type="Gene3D" id="3.10.129.120">
    <property type="match status" value="1"/>
</dbReference>
<dbReference type="Pfam" id="PF08659">
    <property type="entry name" value="KR"/>
    <property type="match status" value="1"/>
</dbReference>
<dbReference type="CDD" id="cd08955">
    <property type="entry name" value="KR_2_FAS_SDR_x"/>
    <property type="match status" value="1"/>
</dbReference>
<dbReference type="Pfam" id="PF00975">
    <property type="entry name" value="Thioesterase"/>
    <property type="match status" value="1"/>
</dbReference>
<dbReference type="GO" id="GO:0006633">
    <property type="term" value="P:fatty acid biosynthetic process"/>
    <property type="evidence" value="ECO:0007669"/>
    <property type="project" value="InterPro"/>
</dbReference>
<evidence type="ECO:0000259" key="10">
    <source>
        <dbReference type="PROSITE" id="PS52019"/>
    </source>
</evidence>
<dbReference type="SMART" id="SM00822">
    <property type="entry name" value="PKS_KR"/>
    <property type="match status" value="1"/>
</dbReference>
<dbReference type="InterPro" id="IPR014031">
    <property type="entry name" value="Ketoacyl_synth_C"/>
</dbReference>
<dbReference type="SMART" id="SM00825">
    <property type="entry name" value="PKS_KS"/>
    <property type="match status" value="1"/>
</dbReference>
<feature type="domain" description="PKS/mFAS DH" evidence="10">
    <location>
        <begin position="886"/>
        <end position="1177"/>
    </location>
</feature>
<dbReference type="Gene3D" id="3.30.70.3290">
    <property type="match status" value="1"/>
</dbReference>
<dbReference type="InterPro" id="IPR001227">
    <property type="entry name" value="Ac_transferase_dom_sf"/>
</dbReference>
<dbReference type="GO" id="GO:0004312">
    <property type="term" value="F:fatty acid synthase activity"/>
    <property type="evidence" value="ECO:0007669"/>
    <property type="project" value="TreeGrafter"/>
</dbReference>
<dbReference type="InterPro" id="IPR006162">
    <property type="entry name" value="Ppantetheine_attach_site"/>
</dbReference>
<dbReference type="InterPro" id="IPR036736">
    <property type="entry name" value="ACP-like_sf"/>
</dbReference>
<evidence type="ECO:0000313" key="12">
    <source>
        <dbReference type="Proteomes" id="UP000183174"/>
    </source>
</evidence>
<dbReference type="RefSeq" id="WP_074448428.1">
    <property type="nucleotide sequence ID" value="NZ_FMAE01000025.1"/>
</dbReference>
<dbReference type="SMART" id="SM00826">
    <property type="entry name" value="PKS_DH"/>
    <property type="match status" value="1"/>
</dbReference>
<dbReference type="InterPro" id="IPR036291">
    <property type="entry name" value="NAD(P)-bd_dom_sf"/>
</dbReference>
<dbReference type="PROSITE" id="PS52004">
    <property type="entry name" value="KS3_2"/>
    <property type="match status" value="1"/>
</dbReference>
<dbReference type="InterPro" id="IPR014030">
    <property type="entry name" value="Ketoacyl_synth_N"/>
</dbReference>
<keyword evidence="1" id="KW-0596">Phosphopantetheine</keyword>
<dbReference type="InterPro" id="IPR050091">
    <property type="entry name" value="PKS_NRPS_Biosynth_Enz"/>
</dbReference>
<feature type="region of interest" description="C-terminal hotdog fold" evidence="7">
    <location>
        <begin position="1026"/>
        <end position="1177"/>
    </location>
</feature>
<dbReference type="SUPFAM" id="SSF52151">
    <property type="entry name" value="FabD/lysophospholipase-like"/>
    <property type="match status" value="1"/>
</dbReference>
<dbReference type="InterPro" id="IPR049551">
    <property type="entry name" value="PKS_DH_C"/>
</dbReference>
<dbReference type="Gene3D" id="3.40.366.10">
    <property type="entry name" value="Malonyl-Coenzyme A Acyl Carrier Protein, domain 2"/>
    <property type="match status" value="1"/>
</dbReference>
<dbReference type="InterPro" id="IPR018201">
    <property type="entry name" value="Ketoacyl_synth_AS"/>
</dbReference>
<keyword evidence="5" id="KW-0443">Lipid metabolism</keyword>
<dbReference type="InterPro" id="IPR016039">
    <property type="entry name" value="Thiolase-like"/>
</dbReference>
<dbReference type="Gene3D" id="3.40.47.10">
    <property type="match status" value="1"/>
</dbReference>
<organism evidence="11 12">
    <name type="scientific">Bradyrhizobium yuanmingense</name>
    <dbReference type="NCBI Taxonomy" id="108015"/>
    <lineage>
        <taxon>Bacteria</taxon>
        <taxon>Pseudomonadati</taxon>
        <taxon>Pseudomonadota</taxon>
        <taxon>Alphaproteobacteria</taxon>
        <taxon>Hyphomicrobiales</taxon>
        <taxon>Nitrobacteraceae</taxon>
        <taxon>Bradyrhizobium</taxon>
    </lineage>
</organism>
<accession>A0A1C3XIP4</accession>
<feature type="active site" description="Proton donor; for dehydratase activity" evidence="7">
    <location>
        <position position="1085"/>
    </location>
</feature>
<proteinExistence type="predicted"/>
<gene>
    <name evidence="11" type="ORF">GA0061099_10256</name>
</gene>
<dbReference type="PROSITE" id="PS00606">
    <property type="entry name" value="KS3_1"/>
    <property type="match status" value="1"/>
</dbReference>
<dbReference type="SMART" id="SM00827">
    <property type="entry name" value="PKS_AT"/>
    <property type="match status" value="1"/>
</dbReference>
<dbReference type="PROSITE" id="PS00012">
    <property type="entry name" value="PHOSPHOPANTETHEINE"/>
    <property type="match status" value="1"/>
</dbReference>
<dbReference type="InterPro" id="IPR020806">
    <property type="entry name" value="PKS_PP-bd"/>
</dbReference>
<dbReference type="FunFam" id="3.40.47.10:FF:000042">
    <property type="entry name" value="Polyketide synthase Pks13"/>
    <property type="match status" value="1"/>
</dbReference>
<dbReference type="PROSITE" id="PS50075">
    <property type="entry name" value="CARRIER"/>
    <property type="match status" value="1"/>
</dbReference>
<dbReference type="SUPFAM" id="SSF53901">
    <property type="entry name" value="Thiolase-like"/>
    <property type="match status" value="1"/>
</dbReference>
<dbReference type="InterPro" id="IPR049900">
    <property type="entry name" value="PKS_mFAS_DH"/>
</dbReference>
<dbReference type="Pfam" id="PF00698">
    <property type="entry name" value="Acyl_transf_1"/>
    <property type="match status" value="1"/>
</dbReference>
<dbReference type="SUPFAM" id="SSF51735">
    <property type="entry name" value="NAD(P)-binding Rossmann-fold domains"/>
    <property type="match status" value="2"/>
</dbReference>
<evidence type="ECO:0000256" key="4">
    <source>
        <dbReference type="ARBA" id="ARBA00022832"/>
    </source>
</evidence>
<dbReference type="GO" id="GO:0005886">
    <property type="term" value="C:plasma membrane"/>
    <property type="evidence" value="ECO:0007669"/>
    <property type="project" value="TreeGrafter"/>
</dbReference>
<dbReference type="SUPFAM" id="SSF47336">
    <property type="entry name" value="ACP-like"/>
    <property type="match status" value="1"/>
</dbReference>
<dbReference type="CDD" id="cd00833">
    <property type="entry name" value="PKS"/>
    <property type="match status" value="1"/>
</dbReference>
<feature type="region of interest" description="N-terminal hotdog fold" evidence="7">
    <location>
        <begin position="886"/>
        <end position="1009"/>
    </location>
</feature>
<dbReference type="Gene3D" id="1.10.1200.10">
    <property type="entry name" value="ACP-like"/>
    <property type="match status" value="1"/>
</dbReference>
<dbReference type="Pfam" id="PF02801">
    <property type="entry name" value="Ketoacyl-synt_C"/>
    <property type="match status" value="1"/>
</dbReference>
<dbReference type="Gene3D" id="3.40.50.720">
    <property type="entry name" value="NAD(P)-binding Rossmann-like Domain"/>
    <property type="match status" value="1"/>
</dbReference>
<dbReference type="PANTHER" id="PTHR43775:SF51">
    <property type="entry name" value="INACTIVE PHENOLPHTHIOCEROL SYNTHESIS POLYKETIDE SYNTHASE TYPE I PKS1-RELATED"/>
    <property type="match status" value="1"/>
</dbReference>